<sequence>MAKVTDTRPIVVPIPSDKFQAGANGQASSCEDFSRVVKVDSGSELNPRSWAKEVEEEDEAKVQGENDVKSDEAAWKKSKRKKKKKSKAGTTAEEVTCAPGDNNPEEQSRSSFTETKSSVELEGPNSSSKTMGGSGQRSNQETGKVSDVSNPRNFSARNAEEEKMASAPKGKGTNGCSLPSAPVRNGHRDPEATYSGQAESWDSGWEVVATHKNRRGQANVAKSSEVLSTYRNDYVPPGSSNSNWNSTPLSSDVPSANWDSGWEVAGSQKGRRSQKPAQKPANFPTAYSNDYVPPPPANGSWDDDLLSNSAPVSNWDSGWEAGRQKADVPIVYGNDFALPPSSSNENWNDVLLPADLPPSNSDSGWEVAVPRRNKRGDDHQHKSVLGAPNVAQRSKGRGQQQQPGKKKFNEQTQRGNKQRLGESEKGIGWGPAGNIAQDKSGRPSPRNTGRGEGVVSHPSSHQPTAQSAWNNKLTHSASNLSSSASSLSGSQSSSAASNAKGGGRVGSAGILGSLFPAERGYPEQNPGVEEESSVVDPPSNDAWKGGFPAFAGNTTSFDDFPESDHSDSVCSDDAFDSDTVSLASFDSAESYKSHGTQKKNKWFRSFFQELDALTEDQSQEHDRQWHCPACQGGVGAIDWYRGLQPLLAHAKTVRSKRVKLHKAFAEVLEEEIRVLGAAPATHGSGKYGKWRGLNDDHNNEDTQIVWPPMVVIRNTELEQDESEKWIGMGNKELLDMFKTHNPVKARHAYGPQGHRGISILIFSESPTGYFDAERLDKHFKNVRRGRDNWNSQGKPVFQSGGNRILYGYMATSGDLEFFNKHSRGKQILKWEERSLQETVLIPMRKMGDVKTKVAYLEGQVQRQMEHSKTLQKTMSVVTKKLLQREDELRVIRERAKEQYKQQQTEMDDMESLYKSKIEQLKKENLEKEAGLQKVHEDYDQEHLDQCEQLAQRARKIPKDELSDELKQQKTLVEKEIAKQQQLVELCIKRQEEWEARKGLLQKEHHRKLMEFRSRQWQELLAFEENLEKEKITVMESFKFPSGND</sequence>
<dbReference type="InterPro" id="IPR005381">
    <property type="entry name" value="Znf-XS_domain"/>
</dbReference>
<proteinExistence type="inferred from homology"/>
<feature type="domain" description="Zinc finger-XS" evidence="7">
    <location>
        <begin position="627"/>
        <end position="665"/>
    </location>
</feature>
<dbReference type="PANTHER" id="PTHR46602:SF1">
    <property type="entry name" value="PROTEIN SUPPRESSOR OF GENE SILENCING 3"/>
    <property type="match status" value="1"/>
</dbReference>
<protein>
    <submittedName>
        <fullName evidence="8">Uncharacterized protein</fullName>
    </submittedName>
</protein>
<organism evidence="8 9">
    <name type="scientific">Riccia fluitans</name>
    <dbReference type="NCBI Taxonomy" id="41844"/>
    <lineage>
        <taxon>Eukaryota</taxon>
        <taxon>Viridiplantae</taxon>
        <taxon>Streptophyta</taxon>
        <taxon>Embryophyta</taxon>
        <taxon>Marchantiophyta</taxon>
        <taxon>Marchantiopsida</taxon>
        <taxon>Marchantiidae</taxon>
        <taxon>Marchantiales</taxon>
        <taxon>Ricciaceae</taxon>
        <taxon>Riccia</taxon>
    </lineage>
</organism>
<feature type="compositionally biased region" description="Polar residues" evidence="5">
    <location>
        <begin position="109"/>
        <end position="156"/>
    </location>
</feature>
<feature type="compositionally biased region" description="Polar residues" evidence="5">
    <location>
        <begin position="306"/>
        <end position="316"/>
    </location>
</feature>
<reference evidence="8 9" key="1">
    <citation type="submission" date="2024-09" db="EMBL/GenBank/DDBJ databases">
        <title>Chromosome-scale assembly of Riccia fluitans.</title>
        <authorList>
            <person name="Paukszto L."/>
            <person name="Sawicki J."/>
            <person name="Karawczyk K."/>
            <person name="Piernik-Szablinska J."/>
            <person name="Szczecinska M."/>
            <person name="Mazdziarz M."/>
        </authorList>
    </citation>
    <scope>NUCLEOTIDE SEQUENCE [LARGE SCALE GENOMIC DNA]</scope>
    <source>
        <strain evidence="8">Rf_01</strain>
        <tissue evidence="8">Aerial parts of the thallus</tissue>
    </source>
</reference>
<evidence type="ECO:0000313" key="9">
    <source>
        <dbReference type="Proteomes" id="UP001605036"/>
    </source>
</evidence>
<evidence type="ECO:0000313" key="8">
    <source>
        <dbReference type="EMBL" id="KAL2651322.1"/>
    </source>
</evidence>
<accession>A0ABD1ZJR4</accession>
<evidence type="ECO:0000259" key="6">
    <source>
        <dbReference type="Pfam" id="PF03468"/>
    </source>
</evidence>
<name>A0ABD1ZJR4_9MARC</name>
<evidence type="ECO:0000256" key="5">
    <source>
        <dbReference type="SAM" id="MobiDB-lite"/>
    </source>
</evidence>
<feature type="compositionally biased region" description="Polar residues" evidence="5">
    <location>
        <begin position="220"/>
        <end position="231"/>
    </location>
</feature>
<dbReference type="PANTHER" id="PTHR46602">
    <property type="entry name" value="PROTEIN SUPPRESSOR OF GENE SILENCING 3"/>
    <property type="match status" value="1"/>
</dbReference>
<comment type="similarity">
    <text evidence="3">Belongs to the SGS3 family.</text>
</comment>
<feature type="compositionally biased region" description="Polar residues" evidence="5">
    <location>
        <begin position="457"/>
        <end position="475"/>
    </location>
</feature>
<dbReference type="InterPro" id="IPR044287">
    <property type="entry name" value="SGS3"/>
</dbReference>
<dbReference type="GO" id="GO:0031047">
    <property type="term" value="P:regulatory ncRNA-mediated gene silencing"/>
    <property type="evidence" value="ECO:0007669"/>
    <property type="project" value="UniProtKB-KW"/>
</dbReference>
<feature type="domain" description="XS" evidence="6">
    <location>
        <begin position="701"/>
        <end position="815"/>
    </location>
</feature>
<keyword evidence="1 4" id="KW-0175">Coiled coil</keyword>
<evidence type="ECO:0000259" key="7">
    <source>
        <dbReference type="Pfam" id="PF03470"/>
    </source>
</evidence>
<dbReference type="EMBL" id="JBHFFA010000001">
    <property type="protein sequence ID" value="KAL2651322.1"/>
    <property type="molecule type" value="Genomic_DNA"/>
</dbReference>
<dbReference type="InterPro" id="IPR005380">
    <property type="entry name" value="XS_domain"/>
</dbReference>
<dbReference type="Proteomes" id="UP001605036">
    <property type="component" value="Unassembled WGS sequence"/>
</dbReference>
<dbReference type="Gene3D" id="3.30.70.2890">
    <property type="entry name" value="XS domain"/>
    <property type="match status" value="1"/>
</dbReference>
<dbReference type="Pfam" id="PF03470">
    <property type="entry name" value="zf-XS"/>
    <property type="match status" value="1"/>
</dbReference>
<evidence type="ECO:0000256" key="1">
    <source>
        <dbReference type="ARBA" id="ARBA00023054"/>
    </source>
</evidence>
<feature type="compositionally biased region" description="Polar residues" evidence="5">
    <location>
        <begin position="238"/>
        <end position="258"/>
    </location>
</feature>
<feature type="region of interest" description="Disordered" evidence="5">
    <location>
        <begin position="333"/>
        <end position="546"/>
    </location>
</feature>
<feature type="coiled-coil region" evidence="4">
    <location>
        <begin position="885"/>
        <end position="982"/>
    </location>
</feature>
<gene>
    <name evidence="8" type="ORF">R1flu_019450</name>
</gene>
<feature type="region of interest" description="Disordered" evidence="5">
    <location>
        <begin position="1"/>
        <end position="319"/>
    </location>
</feature>
<evidence type="ECO:0000256" key="3">
    <source>
        <dbReference type="ARBA" id="ARBA00024022"/>
    </source>
</evidence>
<feature type="compositionally biased region" description="Low complexity" evidence="5">
    <location>
        <begin position="476"/>
        <end position="499"/>
    </location>
</feature>
<comment type="caution">
    <text evidence="8">The sequence shown here is derived from an EMBL/GenBank/DDBJ whole genome shotgun (WGS) entry which is preliminary data.</text>
</comment>
<dbReference type="AlphaFoldDB" id="A0ABD1ZJR4"/>
<dbReference type="Pfam" id="PF03468">
    <property type="entry name" value="XS"/>
    <property type="match status" value="1"/>
</dbReference>
<keyword evidence="9" id="KW-1185">Reference proteome</keyword>
<evidence type="ECO:0000256" key="4">
    <source>
        <dbReference type="SAM" id="Coils"/>
    </source>
</evidence>
<dbReference type="InterPro" id="IPR038588">
    <property type="entry name" value="XS_domain_sf"/>
</dbReference>
<feature type="compositionally biased region" description="Basic residues" evidence="5">
    <location>
        <begin position="76"/>
        <end position="87"/>
    </location>
</feature>
<feature type="compositionally biased region" description="Basic and acidic residues" evidence="5">
    <location>
        <begin position="60"/>
        <end position="75"/>
    </location>
</feature>
<evidence type="ECO:0000256" key="2">
    <source>
        <dbReference type="ARBA" id="ARBA00023158"/>
    </source>
</evidence>
<keyword evidence="2" id="KW-0943">RNA-mediated gene silencing</keyword>